<dbReference type="EMBL" id="JARKIB010000140">
    <property type="protein sequence ID" value="KAJ7733124.1"/>
    <property type="molecule type" value="Genomic_DNA"/>
</dbReference>
<feature type="region of interest" description="Disordered" evidence="1">
    <location>
        <begin position="1"/>
        <end position="45"/>
    </location>
</feature>
<organism evidence="3 4">
    <name type="scientific">Mycena metata</name>
    <dbReference type="NCBI Taxonomy" id="1033252"/>
    <lineage>
        <taxon>Eukaryota</taxon>
        <taxon>Fungi</taxon>
        <taxon>Dikarya</taxon>
        <taxon>Basidiomycota</taxon>
        <taxon>Agaricomycotina</taxon>
        <taxon>Agaricomycetes</taxon>
        <taxon>Agaricomycetidae</taxon>
        <taxon>Agaricales</taxon>
        <taxon>Marasmiineae</taxon>
        <taxon>Mycenaceae</taxon>
        <taxon>Mycena</taxon>
    </lineage>
</organism>
<keyword evidence="2" id="KW-1133">Transmembrane helix</keyword>
<accession>A0AAD7I3L9</accession>
<feature type="transmembrane region" description="Helical" evidence="2">
    <location>
        <begin position="290"/>
        <end position="314"/>
    </location>
</feature>
<proteinExistence type="predicted"/>
<dbReference type="AlphaFoldDB" id="A0AAD7I3L9"/>
<dbReference type="Proteomes" id="UP001215598">
    <property type="component" value="Unassembled WGS sequence"/>
</dbReference>
<evidence type="ECO:0000313" key="3">
    <source>
        <dbReference type="EMBL" id="KAJ7733124.1"/>
    </source>
</evidence>
<feature type="compositionally biased region" description="Low complexity" evidence="1">
    <location>
        <begin position="1"/>
        <end position="16"/>
    </location>
</feature>
<keyword evidence="2" id="KW-0472">Membrane</keyword>
<comment type="caution">
    <text evidence="3">The sequence shown here is derived from an EMBL/GenBank/DDBJ whole genome shotgun (WGS) entry which is preliminary data.</text>
</comment>
<evidence type="ECO:0000256" key="2">
    <source>
        <dbReference type="SAM" id="Phobius"/>
    </source>
</evidence>
<feature type="transmembrane region" description="Helical" evidence="2">
    <location>
        <begin position="358"/>
        <end position="384"/>
    </location>
</feature>
<sequence length="488" mass="52684">MAGLLASASALASSSANRNTGVPMRRNESEESTESDFPSALNTPADEKLMHFDSIEGKLFSVAAPQVLERLEAHKRATMDNGGGRSLRRVSLPRQFSKALEEAKKSTAEGGLFMRARSHSVDRVDADEPMIPVPPPSPNLMSFSSPELPSEQEEASRVHTPEPTVIFDAYADSSPLSITNTTPRGRPQLHRDIFSPSTDPVTFDLETPGPESTPKARTVLRNRTGMYTLLNDSITGEPAPGVQDASHLQDASHYLAVDAEEQDVLSEYDFEHETGGPTLPKLSLLLPLQLVLFPVYCALVGAAVLLFPTGLAAIAFPASASTLRRSNTSPRLSFLMRLPYIIVARCLPFTAPPTPIRIFAHWAAVAHLHVAIFLALLMGISYFLPPAGALLSAGSGALFLAAWGDFSLAGDGGGGLEGKLELGIDVRQMLYQILLVPECGFADGDRMEKVGKKYLLVRAPREETRAEILVAGGLDEQDSREDEDVDDE</sequence>
<keyword evidence="4" id="KW-1185">Reference proteome</keyword>
<feature type="region of interest" description="Disordered" evidence="1">
    <location>
        <begin position="196"/>
        <end position="216"/>
    </location>
</feature>
<gene>
    <name evidence="3" type="ORF">B0H16DRAFT_1732418</name>
</gene>
<feature type="transmembrane region" description="Helical" evidence="2">
    <location>
        <begin position="334"/>
        <end position="352"/>
    </location>
</feature>
<name>A0AAD7I3L9_9AGAR</name>
<evidence type="ECO:0000256" key="1">
    <source>
        <dbReference type="SAM" id="MobiDB-lite"/>
    </source>
</evidence>
<reference evidence="3" key="1">
    <citation type="submission" date="2023-03" db="EMBL/GenBank/DDBJ databases">
        <title>Massive genome expansion in bonnet fungi (Mycena s.s.) driven by repeated elements and novel gene families across ecological guilds.</title>
        <authorList>
            <consortium name="Lawrence Berkeley National Laboratory"/>
            <person name="Harder C.B."/>
            <person name="Miyauchi S."/>
            <person name="Viragh M."/>
            <person name="Kuo A."/>
            <person name="Thoen E."/>
            <person name="Andreopoulos B."/>
            <person name="Lu D."/>
            <person name="Skrede I."/>
            <person name="Drula E."/>
            <person name="Henrissat B."/>
            <person name="Morin E."/>
            <person name="Kohler A."/>
            <person name="Barry K."/>
            <person name="LaButti K."/>
            <person name="Morin E."/>
            <person name="Salamov A."/>
            <person name="Lipzen A."/>
            <person name="Mereny Z."/>
            <person name="Hegedus B."/>
            <person name="Baldrian P."/>
            <person name="Stursova M."/>
            <person name="Weitz H."/>
            <person name="Taylor A."/>
            <person name="Grigoriev I.V."/>
            <person name="Nagy L.G."/>
            <person name="Martin F."/>
            <person name="Kauserud H."/>
        </authorList>
    </citation>
    <scope>NUCLEOTIDE SEQUENCE</scope>
    <source>
        <strain evidence="3">CBHHK182m</strain>
    </source>
</reference>
<protein>
    <submittedName>
        <fullName evidence="3">Uncharacterized protein</fullName>
    </submittedName>
</protein>
<keyword evidence="2" id="KW-0812">Transmembrane</keyword>
<evidence type="ECO:0000313" key="4">
    <source>
        <dbReference type="Proteomes" id="UP001215598"/>
    </source>
</evidence>